<dbReference type="InterPro" id="IPR002401">
    <property type="entry name" value="Cyt_P450_E_grp-I"/>
</dbReference>
<keyword evidence="5 11" id="KW-0479">Metal-binding</keyword>
<evidence type="ECO:0000313" key="12">
    <source>
        <dbReference type="EMBL" id="KXH56290.1"/>
    </source>
</evidence>
<dbReference type="Gene3D" id="1.10.630.10">
    <property type="entry name" value="Cytochrome P450"/>
    <property type="match status" value="1"/>
</dbReference>
<comment type="cofactor">
    <cofactor evidence="1 11">
        <name>heme</name>
        <dbReference type="ChEBI" id="CHEBI:30413"/>
    </cofactor>
</comment>
<dbReference type="OrthoDB" id="1470350at2759"/>
<dbReference type="GO" id="GO:0005506">
    <property type="term" value="F:iron ion binding"/>
    <property type="evidence" value="ECO:0007669"/>
    <property type="project" value="InterPro"/>
</dbReference>
<dbReference type="PRINTS" id="PR00463">
    <property type="entry name" value="EP450I"/>
</dbReference>
<reference evidence="12 13" key="1">
    <citation type="submission" date="2014-02" db="EMBL/GenBank/DDBJ databases">
        <title>The genome sequence of Colletotrichum nymphaeae SA-01.</title>
        <authorList>
            <person name="Baroncelli R."/>
            <person name="Thon M.R."/>
        </authorList>
    </citation>
    <scope>NUCLEOTIDE SEQUENCE [LARGE SCALE GENOMIC DNA]</scope>
    <source>
        <strain evidence="12 13">SA-01</strain>
    </source>
</reference>
<dbReference type="PANTHER" id="PTHR24287">
    <property type="entry name" value="P450, PUTATIVE (EUROFUNG)-RELATED"/>
    <property type="match status" value="1"/>
</dbReference>
<dbReference type="SUPFAM" id="SSF48264">
    <property type="entry name" value="Cytochrome P450"/>
    <property type="match status" value="1"/>
</dbReference>
<dbReference type="GO" id="GO:0016705">
    <property type="term" value="F:oxidoreductase activity, acting on paired donors, with incorporation or reduction of molecular oxygen"/>
    <property type="evidence" value="ECO:0007669"/>
    <property type="project" value="InterPro"/>
</dbReference>
<proteinExistence type="inferred from homology"/>
<evidence type="ECO:0000256" key="3">
    <source>
        <dbReference type="ARBA" id="ARBA00010617"/>
    </source>
</evidence>
<evidence type="ECO:0000256" key="4">
    <source>
        <dbReference type="ARBA" id="ARBA00022692"/>
    </source>
</evidence>
<dbReference type="GO" id="GO:0020037">
    <property type="term" value="F:heme binding"/>
    <property type="evidence" value="ECO:0007669"/>
    <property type="project" value="InterPro"/>
</dbReference>
<feature type="binding site" description="axial binding residue" evidence="11">
    <location>
        <position position="498"/>
    </location>
    <ligand>
        <name>heme</name>
        <dbReference type="ChEBI" id="CHEBI:30413"/>
    </ligand>
    <ligandPart>
        <name>Fe</name>
        <dbReference type="ChEBI" id="CHEBI:18248"/>
    </ligandPart>
</feature>
<dbReference type="Pfam" id="PF00067">
    <property type="entry name" value="p450"/>
    <property type="match status" value="1"/>
</dbReference>
<protein>
    <submittedName>
        <fullName evidence="12">Cytochrome P450</fullName>
    </submittedName>
</protein>
<comment type="similarity">
    <text evidence="3">Belongs to the cytochrome P450 family.</text>
</comment>
<evidence type="ECO:0000256" key="7">
    <source>
        <dbReference type="ARBA" id="ARBA00023002"/>
    </source>
</evidence>
<keyword evidence="6" id="KW-1133">Transmembrane helix</keyword>
<evidence type="ECO:0000313" key="13">
    <source>
        <dbReference type="Proteomes" id="UP000070054"/>
    </source>
</evidence>
<evidence type="ECO:0000256" key="9">
    <source>
        <dbReference type="ARBA" id="ARBA00023033"/>
    </source>
</evidence>
<dbReference type="Proteomes" id="UP000070054">
    <property type="component" value="Unassembled WGS sequence"/>
</dbReference>
<organism evidence="12 13">
    <name type="scientific">Colletotrichum nymphaeae SA-01</name>
    <dbReference type="NCBI Taxonomy" id="1460502"/>
    <lineage>
        <taxon>Eukaryota</taxon>
        <taxon>Fungi</taxon>
        <taxon>Dikarya</taxon>
        <taxon>Ascomycota</taxon>
        <taxon>Pezizomycotina</taxon>
        <taxon>Sordariomycetes</taxon>
        <taxon>Hypocreomycetidae</taxon>
        <taxon>Glomerellales</taxon>
        <taxon>Glomerellaceae</taxon>
        <taxon>Colletotrichum</taxon>
        <taxon>Colletotrichum acutatum species complex</taxon>
    </lineage>
</organism>
<dbReference type="InterPro" id="IPR036396">
    <property type="entry name" value="Cyt_P450_sf"/>
</dbReference>
<dbReference type="PRINTS" id="PR00385">
    <property type="entry name" value="P450"/>
</dbReference>
<evidence type="ECO:0000256" key="5">
    <source>
        <dbReference type="ARBA" id="ARBA00022723"/>
    </source>
</evidence>
<dbReference type="PANTHER" id="PTHR24287:SF5">
    <property type="entry name" value="P450, PUTATIVE (EUROFUNG)-RELATED"/>
    <property type="match status" value="1"/>
</dbReference>
<keyword evidence="10" id="KW-0472">Membrane</keyword>
<dbReference type="EMBL" id="JEMN01000791">
    <property type="protein sequence ID" value="KXH56290.1"/>
    <property type="molecule type" value="Genomic_DNA"/>
</dbReference>
<comment type="subcellular location">
    <subcellularLocation>
        <location evidence="2">Membrane</location>
        <topology evidence="2">Single-pass membrane protein</topology>
    </subcellularLocation>
</comment>
<keyword evidence="13" id="KW-1185">Reference proteome</keyword>
<keyword evidence="4" id="KW-0812">Transmembrane</keyword>
<evidence type="ECO:0000256" key="8">
    <source>
        <dbReference type="ARBA" id="ARBA00023004"/>
    </source>
</evidence>
<evidence type="ECO:0000256" key="11">
    <source>
        <dbReference type="PIRSR" id="PIRSR602401-1"/>
    </source>
</evidence>
<name>A0A135U795_9PEZI</name>
<keyword evidence="11" id="KW-0349">Heme</keyword>
<dbReference type="GO" id="GO:0016020">
    <property type="term" value="C:membrane"/>
    <property type="evidence" value="ECO:0007669"/>
    <property type="project" value="UniProtKB-SubCell"/>
</dbReference>
<dbReference type="InterPro" id="IPR047146">
    <property type="entry name" value="Cyt_P450_E_CYP52_fungi"/>
</dbReference>
<keyword evidence="8 11" id="KW-0408">Iron</keyword>
<evidence type="ECO:0000256" key="2">
    <source>
        <dbReference type="ARBA" id="ARBA00004167"/>
    </source>
</evidence>
<evidence type="ECO:0000256" key="10">
    <source>
        <dbReference type="ARBA" id="ARBA00023136"/>
    </source>
</evidence>
<dbReference type="AlphaFoldDB" id="A0A135U795"/>
<dbReference type="GO" id="GO:0004497">
    <property type="term" value="F:monooxygenase activity"/>
    <property type="evidence" value="ECO:0007669"/>
    <property type="project" value="UniProtKB-KW"/>
</dbReference>
<dbReference type="InterPro" id="IPR001128">
    <property type="entry name" value="Cyt_P450"/>
</dbReference>
<comment type="caution">
    <text evidence="12">The sequence shown here is derived from an EMBL/GenBank/DDBJ whole genome shotgun (WGS) entry which is preliminary data.</text>
</comment>
<sequence length="556" mass="63098">MASPIPSAGLPTTLASNLTDFAGNVVSVISPYIPDAIKSNLNSLASSKLTQEMTKSWNWAAYSTLLIASIYVFDWGAKSRRDKRLRDFGSPPPLVPFKAPFGIDLAVYSLYRFFKFTFFELVNSWLEAVPGRTVEMRMFGTGLIFTDEPANIKAIMSTEWSSFGRGEVTKRIWGDMLGETQIFVVDGEDWHNSKERIKGHVMKMRSDDLEITEKHAQQLFKRFDVGKPIEVYDVADRYQLDVVSEVFFGESADSLTGHHPFRDPMETLHPINTARMLFGKNAYYVKDKYLAPKALKELNGYTSGIVDRAYARDLSKKSPEDYNMLDDLVSQKKSVKDIKDSMMTIMLGGKDPSAILIAWAIFLMGKYPNVMKKMQAEVARVSGDEPPSASDLKEMTYIRHVINETFRLYHPLGMNVRMALKDATLPIGGGKSGRDPVAVPKDTTITHPSTITVYSLGGLQRRKDIYGEDALEFRPERWEGANINRWHFIPYNHGPRHCLGQKFGQQQMEYILARICQEYQEIRIPPGQPEQQIRIELNLKMAHPCMCEFVKKNKGN</sequence>
<evidence type="ECO:0000256" key="6">
    <source>
        <dbReference type="ARBA" id="ARBA00022989"/>
    </source>
</evidence>
<keyword evidence="9" id="KW-0503">Monooxygenase</keyword>
<evidence type="ECO:0000256" key="1">
    <source>
        <dbReference type="ARBA" id="ARBA00001971"/>
    </source>
</evidence>
<keyword evidence="7" id="KW-0560">Oxidoreductase</keyword>
<gene>
    <name evidence="12" type="ORF">CNYM01_00170</name>
</gene>
<accession>A0A135U795</accession>